<evidence type="ECO:0000256" key="20">
    <source>
        <dbReference type="ARBA" id="ARBA00032253"/>
    </source>
</evidence>
<feature type="transmembrane region" description="Helical" evidence="24">
    <location>
        <begin position="150"/>
        <end position="169"/>
    </location>
</feature>
<comment type="pathway">
    <text evidence="3">Phospholipid metabolism; CDP-diacylglycerol biosynthesis; CDP-diacylglycerol from sn-glycerol 3-phosphate: step 3/3.</text>
</comment>
<keyword evidence="13 24" id="KW-1133">Transmembrane helix</keyword>
<comment type="subcellular location">
    <subcellularLocation>
        <location evidence="2">Cell membrane</location>
        <topology evidence="2">Multi-pass membrane protein</topology>
    </subcellularLocation>
</comment>
<comment type="catalytic activity">
    <reaction evidence="1">
        <text>a 1,2-diacyl-sn-glycero-3-phosphate + CTP + H(+) = a CDP-1,2-diacyl-sn-glycerol + diphosphate</text>
        <dbReference type="Rhea" id="RHEA:16229"/>
        <dbReference type="ChEBI" id="CHEBI:15378"/>
        <dbReference type="ChEBI" id="CHEBI:33019"/>
        <dbReference type="ChEBI" id="CHEBI:37563"/>
        <dbReference type="ChEBI" id="CHEBI:58332"/>
        <dbReference type="ChEBI" id="CHEBI:58608"/>
        <dbReference type="EC" id="2.7.7.41"/>
    </reaction>
</comment>
<organism evidence="25 26">
    <name type="scientific">Haliovirga abyssi</name>
    <dbReference type="NCBI Taxonomy" id="2996794"/>
    <lineage>
        <taxon>Bacteria</taxon>
        <taxon>Fusobacteriati</taxon>
        <taxon>Fusobacteriota</taxon>
        <taxon>Fusobacteriia</taxon>
        <taxon>Fusobacteriales</taxon>
        <taxon>Haliovirgaceae</taxon>
        <taxon>Haliovirga</taxon>
    </lineage>
</organism>
<evidence type="ECO:0000256" key="12">
    <source>
        <dbReference type="ARBA" id="ARBA00022695"/>
    </source>
</evidence>
<evidence type="ECO:0000256" key="1">
    <source>
        <dbReference type="ARBA" id="ARBA00001698"/>
    </source>
</evidence>
<evidence type="ECO:0000256" key="10">
    <source>
        <dbReference type="ARBA" id="ARBA00022679"/>
    </source>
</evidence>
<evidence type="ECO:0000256" key="2">
    <source>
        <dbReference type="ARBA" id="ARBA00004651"/>
    </source>
</evidence>
<keyword evidence="15 24" id="KW-0472">Membrane</keyword>
<evidence type="ECO:0000313" key="26">
    <source>
        <dbReference type="Proteomes" id="UP001321582"/>
    </source>
</evidence>
<dbReference type="EMBL" id="AP027059">
    <property type="protein sequence ID" value="BDU49671.1"/>
    <property type="molecule type" value="Genomic_DNA"/>
</dbReference>
<evidence type="ECO:0000256" key="18">
    <source>
        <dbReference type="ARBA" id="ARBA00029893"/>
    </source>
</evidence>
<evidence type="ECO:0000256" key="16">
    <source>
        <dbReference type="ARBA" id="ARBA00023209"/>
    </source>
</evidence>
<dbReference type="RefSeq" id="WP_307904617.1">
    <property type="nucleotide sequence ID" value="NZ_AP027059.1"/>
</dbReference>
<evidence type="ECO:0000256" key="15">
    <source>
        <dbReference type="ARBA" id="ARBA00023136"/>
    </source>
</evidence>
<feature type="transmembrane region" description="Helical" evidence="24">
    <location>
        <begin position="190"/>
        <end position="209"/>
    </location>
</feature>
<evidence type="ECO:0000256" key="7">
    <source>
        <dbReference type="ARBA" id="ARBA00019373"/>
    </source>
</evidence>
<feature type="transmembrane region" description="Helical" evidence="24">
    <location>
        <begin position="111"/>
        <end position="130"/>
    </location>
</feature>
<evidence type="ECO:0000256" key="3">
    <source>
        <dbReference type="ARBA" id="ARBA00005119"/>
    </source>
</evidence>
<keyword evidence="8" id="KW-1003">Cell membrane</keyword>
<evidence type="ECO:0000256" key="11">
    <source>
        <dbReference type="ARBA" id="ARBA00022692"/>
    </source>
</evidence>
<evidence type="ECO:0000256" key="14">
    <source>
        <dbReference type="ARBA" id="ARBA00023098"/>
    </source>
</evidence>
<evidence type="ECO:0000256" key="4">
    <source>
        <dbReference type="ARBA" id="ARBA00005189"/>
    </source>
</evidence>
<dbReference type="GO" id="GO:0016024">
    <property type="term" value="P:CDP-diacylglycerol biosynthetic process"/>
    <property type="evidence" value="ECO:0007669"/>
    <property type="project" value="TreeGrafter"/>
</dbReference>
<dbReference type="PANTHER" id="PTHR46382:SF1">
    <property type="entry name" value="PHOSPHATIDATE CYTIDYLYLTRANSFERASE"/>
    <property type="match status" value="1"/>
</dbReference>
<evidence type="ECO:0000313" key="25">
    <source>
        <dbReference type="EMBL" id="BDU49671.1"/>
    </source>
</evidence>
<keyword evidence="16" id="KW-0594">Phospholipid biosynthesis</keyword>
<evidence type="ECO:0000256" key="5">
    <source>
        <dbReference type="ARBA" id="ARBA00010185"/>
    </source>
</evidence>
<comment type="similarity">
    <text evidence="5">Belongs to the CDS family.</text>
</comment>
<evidence type="ECO:0000256" key="17">
    <source>
        <dbReference type="ARBA" id="ARBA00023264"/>
    </source>
</evidence>
<evidence type="ECO:0000256" key="24">
    <source>
        <dbReference type="SAM" id="Phobius"/>
    </source>
</evidence>
<feature type="transmembrane region" description="Helical" evidence="24">
    <location>
        <begin position="81"/>
        <end position="99"/>
    </location>
</feature>
<evidence type="ECO:0000256" key="8">
    <source>
        <dbReference type="ARBA" id="ARBA00022475"/>
    </source>
</evidence>
<feature type="transmembrane region" description="Helical" evidence="24">
    <location>
        <begin position="6"/>
        <end position="39"/>
    </location>
</feature>
<dbReference type="Pfam" id="PF01148">
    <property type="entry name" value="CTP_transf_1"/>
    <property type="match status" value="1"/>
</dbReference>
<dbReference type="EC" id="2.7.7.41" evidence="6"/>
<reference evidence="25 26" key="1">
    <citation type="submission" date="2022-11" db="EMBL/GenBank/DDBJ databases">
        <title>Haliovirga abyssi gen. nov., sp. nov., a mesophilic fermentative bacterium isolated from the Iheya North hydrothermal field and the proposal of Haliovirgaceae fam. nov.</title>
        <authorList>
            <person name="Miyazaki U."/>
            <person name="Tame A."/>
            <person name="Miyazaki J."/>
            <person name="Takai K."/>
            <person name="Sawayama S."/>
            <person name="Kitajima M."/>
            <person name="Okamoto A."/>
            <person name="Nakagawa S."/>
        </authorList>
    </citation>
    <scope>NUCLEOTIDE SEQUENCE [LARGE SCALE GENOMIC DNA]</scope>
    <source>
        <strain evidence="25 26">IC12</strain>
    </source>
</reference>
<name>A0AAU9D7X3_9FUSO</name>
<feature type="transmembrane region" description="Helical" evidence="24">
    <location>
        <begin position="51"/>
        <end position="69"/>
    </location>
</feature>
<evidence type="ECO:0000256" key="23">
    <source>
        <dbReference type="ARBA" id="ARBA00033406"/>
    </source>
</evidence>
<evidence type="ECO:0000256" key="6">
    <source>
        <dbReference type="ARBA" id="ARBA00012487"/>
    </source>
</evidence>
<proteinExistence type="inferred from homology"/>
<comment type="pathway">
    <text evidence="4">Lipid metabolism.</text>
</comment>
<keyword evidence="9" id="KW-0444">Lipid biosynthesis</keyword>
<evidence type="ECO:0000256" key="21">
    <source>
        <dbReference type="ARBA" id="ARBA00032396"/>
    </source>
</evidence>
<evidence type="ECO:0000256" key="19">
    <source>
        <dbReference type="ARBA" id="ARBA00031825"/>
    </source>
</evidence>
<sequence length="281" mass="32293">MKGRIIVAVIFIPLLIWIMLCGEYSLLLFVEVVVGVALYEFYKMFEKKDMNVYLKTGVIIGLLIPIFYSYSIWAKLKREKYAYFALVAIILYFMIKQVISGRIKEAISEISYTIFGVIYISFMFSHLLLLRYISNTPKNILGFNFTEGRLWILTIFLLIWASDSAAYFIGVKYGKHKIMPKVSPKKSVEGSIAGIIAPILSMILLKYVFFNELSFLHIILIGALVGIFGEFGDLSESLLKREFEIKDSGTILLGHGGIWDRFDSLIFAIPVLYYYLKFFVF</sequence>
<dbReference type="KEGG" id="haby:HLVA_02400"/>
<evidence type="ECO:0000256" key="13">
    <source>
        <dbReference type="ARBA" id="ARBA00022989"/>
    </source>
</evidence>
<dbReference type="Proteomes" id="UP001321582">
    <property type="component" value="Chromosome"/>
</dbReference>
<gene>
    <name evidence="25" type="ORF">HLVA_02400</name>
</gene>
<keyword evidence="10" id="KW-0808">Transferase</keyword>
<dbReference type="GO" id="GO:0005886">
    <property type="term" value="C:plasma membrane"/>
    <property type="evidence" value="ECO:0007669"/>
    <property type="project" value="UniProtKB-SubCell"/>
</dbReference>
<keyword evidence="26" id="KW-1185">Reference proteome</keyword>
<evidence type="ECO:0000256" key="9">
    <source>
        <dbReference type="ARBA" id="ARBA00022516"/>
    </source>
</evidence>
<keyword evidence="11 24" id="KW-0812">Transmembrane</keyword>
<keyword evidence="14" id="KW-0443">Lipid metabolism</keyword>
<dbReference type="AlphaFoldDB" id="A0AAU9D7X3"/>
<feature type="transmembrane region" description="Helical" evidence="24">
    <location>
        <begin position="215"/>
        <end position="232"/>
    </location>
</feature>
<evidence type="ECO:0000256" key="22">
    <source>
        <dbReference type="ARBA" id="ARBA00032743"/>
    </source>
</evidence>
<keyword evidence="12 25" id="KW-0548">Nucleotidyltransferase</keyword>
<dbReference type="GO" id="GO:0004605">
    <property type="term" value="F:phosphatidate cytidylyltransferase activity"/>
    <property type="evidence" value="ECO:0007669"/>
    <property type="project" value="UniProtKB-EC"/>
</dbReference>
<keyword evidence="17" id="KW-1208">Phospholipid metabolism</keyword>
<protein>
    <recommendedName>
        <fullName evidence="7">Phosphatidate cytidylyltransferase</fullName>
        <ecNumber evidence="6">2.7.7.41</ecNumber>
    </recommendedName>
    <alternativeName>
        <fullName evidence="20">CDP-DAG synthase</fullName>
    </alternativeName>
    <alternativeName>
        <fullName evidence="22">CDP-DG synthase</fullName>
    </alternativeName>
    <alternativeName>
        <fullName evidence="18">CDP-diacylglycerol synthase</fullName>
    </alternativeName>
    <alternativeName>
        <fullName evidence="21">CDP-diglyceride pyrophosphorylase</fullName>
    </alternativeName>
    <alternativeName>
        <fullName evidence="23">CDP-diglyceride synthase</fullName>
    </alternativeName>
    <alternativeName>
        <fullName evidence="19">CTP:phosphatidate cytidylyltransferase</fullName>
    </alternativeName>
</protein>
<accession>A0AAU9D7X3</accession>
<dbReference type="PANTHER" id="PTHR46382">
    <property type="entry name" value="PHOSPHATIDATE CYTIDYLYLTRANSFERASE"/>
    <property type="match status" value="1"/>
</dbReference>